<proteinExistence type="predicted"/>
<comment type="caution">
    <text evidence="2">The sequence shown here is derived from an EMBL/GenBank/DDBJ whole genome shotgun (WGS) entry which is preliminary data.</text>
</comment>
<dbReference type="AlphaFoldDB" id="A0A1R0GQ87"/>
<protein>
    <submittedName>
        <fullName evidence="2">Uncharacterized protein</fullName>
    </submittedName>
</protein>
<gene>
    <name evidence="2" type="ORF">AYI68_g6906</name>
</gene>
<name>A0A1R0GQ87_9FUNG</name>
<feature type="region of interest" description="Disordered" evidence="1">
    <location>
        <begin position="1"/>
        <end position="25"/>
    </location>
</feature>
<feature type="compositionally biased region" description="Basic and acidic residues" evidence="1">
    <location>
        <begin position="1"/>
        <end position="21"/>
    </location>
</feature>
<evidence type="ECO:0000313" key="2">
    <source>
        <dbReference type="EMBL" id="OLY79036.1"/>
    </source>
</evidence>
<reference evidence="2 3" key="1">
    <citation type="journal article" date="2016" name="Mol. Biol. Evol.">
        <title>Genome-Wide Survey of Gut Fungi (Harpellales) Reveals the First Horizontally Transferred Ubiquitin Gene from a Mosquito Host.</title>
        <authorList>
            <person name="Wang Y."/>
            <person name="White M.M."/>
            <person name="Kvist S."/>
            <person name="Moncalvo J.M."/>
        </authorList>
    </citation>
    <scope>NUCLEOTIDE SEQUENCE [LARGE SCALE GENOMIC DNA]</scope>
    <source>
        <strain evidence="2 3">ALG-7-W6</strain>
    </source>
</reference>
<keyword evidence="3" id="KW-1185">Reference proteome</keyword>
<evidence type="ECO:0000313" key="3">
    <source>
        <dbReference type="Proteomes" id="UP000187455"/>
    </source>
</evidence>
<organism evidence="2 3">
    <name type="scientific">Smittium mucronatum</name>
    <dbReference type="NCBI Taxonomy" id="133383"/>
    <lineage>
        <taxon>Eukaryota</taxon>
        <taxon>Fungi</taxon>
        <taxon>Fungi incertae sedis</taxon>
        <taxon>Zoopagomycota</taxon>
        <taxon>Kickxellomycotina</taxon>
        <taxon>Harpellomycetes</taxon>
        <taxon>Harpellales</taxon>
        <taxon>Legeriomycetaceae</taxon>
        <taxon>Smittium</taxon>
    </lineage>
</organism>
<sequence>MERGEGSLIKDKDDNKQKIDENNESDVLIANNPIKNTAWCCMQCNIGGTIGSAGSRNRLNKQSGNSNCRWC</sequence>
<dbReference type="EMBL" id="LSSL01005100">
    <property type="protein sequence ID" value="OLY79036.1"/>
    <property type="molecule type" value="Genomic_DNA"/>
</dbReference>
<dbReference type="Proteomes" id="UP000187455">
    <property type="component" value="Unassembled WGS sequence"/>
</dbReference>
<evidence type="ECO:0000256" key="1">
    <source>
        <dbReference type="SAM" id="MobiDB-lite"/>
    </source>
</evidence>
<accession>A0A1R0GQ87</accession>